<dbReference type="Proteomes" id="UP000032749">
    <property type="component" value="Chromosome"/>
</dbReference>
<dbReference type="HOGENOM" id="CLU_111896_0_0_6"/>
<dbReference type="KEGG" id="oai:OLEAN_C31120"/>
<comment type="pathway">
    <text evidence="1 8">Amine and polyamine biosynthesis; ectoine biosynthesis; L-ectoine from L-aspartate 4-semialdehyde: step 2/3.</text>
</comment>
<dbReference type="SUPFAM" id="SSF55729">
    <property type="entry name" value="Acyl-CoA N-acyltransferases (Nat)"/>
    <property type="match status" value="1"/>
</dbReference>
<dbReference type="GO" id="GO:0019491">
    <property type="term" value="P:ectoine biosynthetic process"/>
    <property type="evidence" value="ECO:0007669"/>
    <property type="project" value="UniProtKB-UniPathway"/>
</dbReference>
<evidence type="ECO:0000256" key="1">
    <source>
        <dbReference type="ARBA" id="ARBA00004978"/>
    </source>
</evidence>
<evidence type="ECO:0000256" key="3">
    <source>
        <dbReference type="ARBA" id="ARBA00012355"/>
    </source>
</evidence>
<dbReference type="PATRIC" id="fig|698738.3.peg.3234"/>
<evidence type="ECO:0000256" key="6">
    <source>
        <dbReference type="ARBA" id="ARBA00023315"/>
    </source>
</evidence>
<dbReference type="Gene3D" id="3.40.630.30">
    <property type="match status" value="1"/>
</dbReference>
<evidence type="ECO:0000313" key="10">
    <source>
        <dbReference type="EMBL" id="CCK77288.1"/>
    </source>
</evidence>
<sequence length="168" mass="18935">MSNEIELRIPTLCDGMDVYRLVERCPPLDTNSSYCNILQCGHFAQTSVAAVMNGEIVGFISAYQKPEQANTLFVWQVAVDEKARGLGLASNMLMHILQRSQCENVNRLETTITEDNKGSWALFERLAKKLSTELNSSIWLEKQKHFDGQHESEALVSIGPFTIQQDKI</sequence>
<evidence type="ECO:0000259" key="9">
    <source>
        <dbReference type="PROSITE" id="PS51186"/>
    </source>
</evidence>
<dbReference type="InterPro" id="IPR000182">
    <property type="entry name" value="GNAT_dom"/>
</dbReference>
<protein>
    <recommendedName>
        <fullName evidence="4 8">L-2,4-diaminobutyric acid acetyltransferase</fullName>
        <shortName evidence="8">DABA acetyltransferase</shortName>
        <ecNumber evidence="3 8">2.3.1.178</ecNumber>
    </recommendedName>
</protein>
<proteinExistence type="inferred from homology"/>
<evidence type="ECO:0000313" key="11">
    <source>
        <dbReference type="Proteomes" id="UP000032749"/>
    </source>
</evidence>
<dbReference type="CDD" id="cd04301">
    <property type="entry name" value="NAT_SF"/>
    <property type="match status" value="1"/>
</dbReference>
<evidence type="ECO:0000256" key="7">
    <source>
        <dbReference type="ARBA" id="ARBA00048924"/>
    </source>
</evidence>
<comment type="catalytic activity">
    <reaction evidence="7 8">
        <text>L-2,4-diaminobutanoate + acetyl-CoA = (2S)-4-acetamido-2-aminobutanoate + CoA + H(+)</text>
        <dbReference type="Rhea" id="RHEA:16901"/>
        <dbReference type="ChEBI" id="CHEBI:15378"/>
        <dbReference type="ChEBI" id="CHEBI:57287"/>
        <dbReference type="ChEBI" id="CHEBI:57288"/>
        <dbReference type="ChEBI" id="CHEBI:58761"/>
        <dbReference type="ChEBI" id="CHEBI:58929"/>
        <dbReference type="EC" id="2.3.1.178"/>
    </reaction>
</comment>
<dbReference type="EMBL" id="FO203512">
    <property type="protein sequence ID" value="CCK77288.1"/>
    <property type="molecule type" value="Genomic_DNA"/>
</dbReference>
<keyword evidence="5 8" id="KW-0808">Transferase</keyword>
<keyword evidence="6 8" id="KW-0012">Acyltransferase</keyword>
<dbReference type="NCBIfam" id="TIGR02406">
    <property type="entry name" value="ectoine_EctA"/>
    <property type="match status" value="1"/>
</dbReference>
<dbReference type="PIRSF" id="PIRSF037663">
    <property type="entry name" value="Acetyltransf_GNAT_prd"/>
    <property type="match status" value="1"/>
</dbReference>
<comment type="function">
    <text evidence="8">Catalyzes the acetylation of L-2,4-diaminobutyrate (DABA) to gamma-N-acetyl-alpha,gamma-diaminobutyric acid (ADABA) with acetyl coenzyme A.</text>
</comment>
<organism evidence="10 11">
    <name type="scientific">Oleispira antarctica RB-8</name>
    <dbReference type="NCBI Taxonomy" id="698738"/>
    <lineage>
        <taxon>Bacteria</taxon>
        <taxon>Pseudomonadati</taxon>
        <taxon>Pseudomonadota</taxon>
        <taxon>Gammaproteobacteria</taxon>
        <taxon>Oceanospirillales</taxon>
        <taxon>Oceanospirillaceae</taxon>
        <taxon>Oleispira</taxon>
    </lineage>
</organism>
<reference evidence="10 11" key="1">
    <citation type="journal article" date="2013" name="Nat. Commun.">
        <title>Genome sequence and functional genomic analysis of the oil-degrading bacterium Oleispira antarctica.</title>
        <authorList>
            <person name="Kube M."/>
            <person name="Chernikova T.N."/>
            <person name="Al-Ramahi Y."/>
            <person name="Beloqui A."/>
            <person name="Lopez-Cortez N."/>
            <person name="Guazzaroni M.E."/>
            <person name="Heipieper H.J."/>
            <person name="Klages S."/>
            <person name="Kotsyurbenko O.R."/>
            <person name="Langer I."/>
            <person name="Nechitaylo T.Y."/>
            <person name="Lunsdorf H."/>
            <person name="Fernandez M."/>
            <person name="Juarez S."/>
            <person name="Ciordia S."/>
            <person name="Singer A."/>
            <person name="Kagan O."/>
            <person name="Egorova O."/>
            <person name="Petit P.A."/>
            <person name="Stogios P."/>
            <person name="Kim Y."/>
            <person name="Tchigvintsev A."/>
            <person name="Flick R."/>
            <person name="Denaro R."/>
            <person name="Genovese M."/>
            <person name="Albar J.P."/>
            <person name="Reva O.N."/>
            <person name="Martinez-Gomariz M."/>
            <person name="Tran H."/>
            <person name="Ferrer M."/>
            <person name="Savchenko A."/>
            <person name="Yakunin A.F."/>
            <person name="Yakimov M.M."/>
            <person name="Golyshina O.V."/>
            <person name="Reinhardt R."/>
            <person name="Golyshin P.N."/>
        </authorList>
    </citation>
    <scope>NUCLEOTIDE SEQUENCE [LARGE SCALE GENOMIC DNA]</scope>
</reference>
<dbReference type="STRING" id="698738.OLEAN_C31120"/>
<comment type="similarity">
    <text evidence="2 8">Belongs to the acetyltransferase family. EctA subfamily.</text>
</comment>
<keyword evidence="11" id="KW-1185">Reference proteome</keyword>
<dbReference type="OrthoDB" id="2436196at2"/>
<dbReference type="Pfam" id="PF00583">
    <property type="entry name" value="Acetyltransf_1"/>
    <property type="match status" value="1"/>
</dbReference>
<evidence type="ECO:0000256" key="5">
    <source>
        <dbReference type="ARBA" id="ARBA00022679"/>
    </source>
</evidence>
<feature type="domain" description="N-acetyltransferase" evidence="9">
    <location>
        <begin position="5"/>
        <end position="145"/>
    </location>
</feature>
<evidence type="ECO:0000256" key="2">
    <source>
        <dbReference type="ARBA" id="ARBA00010712"/>
    </source>
</evidence>
<dbReference type="InterPro" id="IPR017255">
    <property type="entry name" value="AcTrfase_GNAT_prd"/>
</dbReference>
<dbReference type="AlphaFoldDB" id="R4YTT2"/>
<dbReference type="EC" id="2.3.1.178" evidence="3 8"/>
<dbReference type="UniPathway" id="UPA00067">
    <property type="reaction ID" value="UER00122"/>
</dbReference>
<dbReference type="PROSITE" id="PS51186">
    <property type="entry name" value="GNAT"/>
    <property type="match status" value="1"/>
</dbReference>
<accession>R4YTT2</accession>
<dbReference type="InterPro" id="IPR012772">
    <property type="entry name" value="Ectoine_EctA"/>
</dbReference>
<evidence type="ECO:0000256" key="4">
    <source>
        <dbReference type="ARBA" id="ARBA00017935"/>
    </source>
</evidence>
<evidence type="ECO:0000256" key="8">
    <source>
        <dbReference type="RuleBase" id="RU365045"/>
    </source>
</evidence>
<dbReference type="GO" id="GO:0033816">
    <property type="term" value="F:diaminobutyrate acetyltransferase activity"/>
    <property type="evidence" value="ECO:0007669"/>
    <property type="project" value="UniProtKB-EC"/>
</dbReference>
<gene>
    <name evidence="8 10" type="primary">ectA</name>
    <name evidence="10" type="ORF">OLEAN_C31120</name>
</gene>
<dbReference type="InterPro" id="IPR016181">
    <property type="entry name" value="Acyl_CoA_acyltransferase"/>
</dbReference>
<name>R4YTT2_OLEAN</name>